<feature type="transmembrane region" description="Helical" evidence="9">
    <location>
        <begin position="398"/>
        <end position="416"/>
    </location>
</feature>
<feature type="domain" description="Glycosyltransferase RgtA/B/C/D-like" evidence="10">
    <location>
        <begin position="122"/>
        <end position="278"/>
    </location>
</feature>
<keyword evidence="2" id="KW-1003">Cell membrane</keyword>
<dbReference type="Pfam" id="PF13231">
    <property type="entry name" value="PMT_2"/>
    <property type="match status" value="1"/>
</dbReference>
<feature type="transmembrane region" description="Helical" evidence="9">
    <location>
        <begin position="167"/>
        <end position="186"/>
    </location>
</feature>
<feature type="transmembrane region" description="Helical" evidence="9">
    <location>
        <begin position="262"/>
        <end position="280"/>
    </location>
</feature>
<evidence type="ECO:0000256" key="3">
    <source>
        <dbReference type="ARBA" id="ARBA00022676"/>
    </source>
</evidence>
<gene>
    <name evidence="11" type="ORF">FMM08_11920</name>
</gene>
<dbReference type="OrthoDB" id="5318634at2"/>
<dbReference type="PANTHER" id="PTHR33908:SF11">
    <property type="entry name" value="MEMBRANE PROTEIN"/>
    <property type="match status" value="1"/>
</dbReference>
<dbReference type="InterPro" id="IPR050297">
    <property type="entry name" value="LipidA_mod_glycosyltrf_83"/>
</dbReference>
<name>A0A5C8ZFT8_9ACTN</name>
<keyword evidence="3" id="KW-0328">Glycosyltransferase</keyword>
<protein>
    <recommendedName>
        <fullName evidence="10">Glycosyltransferase RgtA/B/C/D-like domain-containing protein</fullName>
    </recommendedName>
</protein>
<evidence type="ECO:0000256" key="4">
    <source>
        <dbReference type="ARBA" id="ARBA00022679"/>
    </source>
</evidence>
<keyword evidence="6 9" id="KW-1133">Transmembrane helix</keyword>
<feature type="region of interest" description="Disordered" evidence="8">
    <location>
        <begin position="1"/>
        <end position="42"/>
    </location>
</feature>
<proteinExistence type="predicted"/>
<comment type="caution">
    <text evidence="11">The sequence shown here is derived from an EMBL/GenBank/DDBJ whole genome shotgun (WGS) entry which is preliminary data.</text>
</comment>
<feature type="transmembrane region" description="Helical" evidence="9">
    <location>
        <begin position="320"/>
        <end position="339"/>
    </location>
</feature>
<feature type="transmembrane region" description="Helical" evidence="9">
    <location>
        <begin position="142"/>
        <end position="161"/>
    </location>
</feature>
<organism evidence="11 12">
    <name type="scientific">Quadrisphaera setariae</name>
    <dbReference type="NCBI Taxonomy" id="2593304"/>
    <lineage>
        <taxon>Bacteria</taxon>
        <taxon>Bacillati</taxon>
        <taxon>Actinomycetota</taxon>
        <taxon>Actinomycetes</taxon>
        <taxon>Kineosporiales</taxon>
        <taxon>Kineosporiaceae</taxon>
        <taxon>Quadrisphaera</taxon>
    </lineage>
</organism>
<dbReference type="RefSeq" id="WP_147926561.1">
    <property type="nucleotide sequence ID" value="NZ_VKAC01000006.1"/>
</dbReference>
<keyword evidence="5 9" id="KW-0812">Transmembrane</keyword>
<dbReference type="Proteomes" id="UP000321234">
    <property type="component" value="Unassembled WGS sequence"/>
</dbReference>
<feature type="transmembrane region" description="Helical" evidence="9">
    <location>
        <begin position="373"/>
        <end position="391"/>
    </location>
</feature>
<dbReference type="PANTHER" id="PTHR33908">
    <property type="entry name" value="MANNOSYLTRANSFERASE YKCB-RELATED"/>
    <property type="match status" value="1"/>
</dbReference>
<evidence type="ECO:0000256" key="7">
    <source>
        <dbReference type="ARBA" id="ARBA00023136"/>
    </source>
</evidence>
<reference evidence="11 12" key="1">
    <citation type="submission" date="2019-07" db="EMBL/GenBank/DDBJ databases">
        <title>Quadrisphaera sp. strain DD2A genome sequencing and assembly.</title>
        <authorList>
            <person name="Kim I."/>
        </authorList>
    </citation>
    <scope>NUCLEOTIDE SEQUENCE [LARGE SCALE GENOMIC DNA]</scope>
    <source>
        <strain evidence="11 12">DD2A</strain>
    </source>
</reference>
<dbReference type="GO" id="GO:0009103">
    <property type="term" value="P:lipopolysaccharide biosynthetic process"/>
    <property type="evidence" value="ECO:0007669"/>
    <property type="project" value="UniProtKB-ARBA"/>
</dbReference>
<dbReference type="InterPro" id="IPR038731">
    <property type="entry name" value="RgtA/B/C-like"/>
</dbReference>
<keyword evidence="7 9" id="KW-0472">Membrane</keyword>
<keyword evidence="12" id="KW-1185">Reference proteome</keyword>
<comment type="subcellular location">
    <subcellularLocation>
        <location evidence="1">Cell membrane</location>
        <topology evidence="1">Multi-pass membrane protein</topology>
    </subcellularLocation>
</comment>
<evidence type="ECO:0000256" key="6">
    <source>
        <dbReference type="ARBA" id="ARBA00022989"/>
    </source>
</evidence>
<evidence type="ECO:0000313" key="12">
    <source>
        <dbReference type="Proteomes" id="UP000321234"/>
    </source>
</evidence>
<keyword evidence="4" id="KW-0808">Transferase</keyword>
<evidence type="ECO:0000259" key="10">
    <source>
        <dbReference type="Pfam" id="PF13231"/>
    </source>
</evidence>
<evidence type="ECO:0000256" key="1">
    <source>
        <dbReference type="ARBA" id="ARBA00004651"/>
    </source>
</evidence>
<sequence length="573" mass="61936">MTSTALGSPAGATAPSADQDRAAPGAPVQGRPGSVLGTGPSGWASARRSAAAATRRVDDALHRHRLVVVAAVQLVCAVAVLTVSRLWLADQSLRLDESQSMQQTDRTYGAMLKEVAQDVHVPGYHLLLRTWRLAFGGDVETARALSMVFFLACLPVLYLLARRMLRTRWALLAVAVFSLSPFMNWYGNEARMYTMLVFATLLSQLFFLRVLRRGNAGDWTGFALTAVVGAYTHYFFLFVLVVEGLVFLVVSSRERWRGLGRMAGSAVLVALALLPWLAYFRAEGSASGTRPQLPSPSSVDFTNVYSQFLGGFLPDSANSALVATWPLLMLAALLVVRVARRPDRELGAVVAAAFGPVLLAFVLSHVISPFFLSRYMIAALPAVVLLVVAFVAAMRPRFAVVSAAVVLALTATATVAEAVRTDVPVKEDYRGAAQLLGEKATPSDLVVVSSPFTIWPFEKYYDGDAKVVTLPGWDRRGGIPAFDAAALPDQVDALASGHQRIYLLLSYDQGYETDIADFFQENYAKVYEEDLTPGMKIVGYRVGYDQLEPVGGLQLTQPLTQVVGPAVVRGGQG</sequence>
<dbReference type="GO" id="GO:0005886">
    <property type="term" value="C:plasma membrane"/>
    <property type="evidence" value="ECO:0007669"/>
    <property type="project" value="UniProtKB-SubCell"/>
</dbReference>
<evidence type="ECO:0000256" key="5">
    <source>
        <dbReference type="ARBA" id="ARBA00022692"/>
    </source>
</evidence>
<accession>A0A5C8ZFT8</accession>
<feature type="transmembrane region" description="Helical" evidence="9">
    <location>
        <begin position="66"/>
        <end position="88"/>
    </location>
</feature>
<feature type="transmembrane region" description="Helical" evidence="9">
    <location>
        <begin position="346"/>
        <end position="367"/>
    </location>
</feature>
<evidence type="ECO:0000256" key="9">
    <source>
        <dbReference type="SAM" id="Phobius"/>
    </source>
</evidence>
<evidence type="ECO:0000313" key="11">
    <source>
        <dbReference type="EMBL" id="TXR56129.1"/>
    </source>
</evidence>
<evidence type="ECO:0000256" key="2">
    <source>
        <dbReference type="ARBA" id="ARBA00022475"/>
    </source>
</evidence>
<dbReference type="EMBL" id="VKAC01000006">
    <property type="protein sequence ID" value="TXR56129.1"/>
    <property type="molecule type" value="Genomic_DNA"/>
</dbReference>
<dbReference type="GO" id="GO:0016763">
    <property type="term" value="F:pentosyltransferase activity"/>
    <property type="evidence" value="ECO:0007669"/>
    <property type="project" value="TreeGrafter"/>
</dbReference>
<evidence type="ECO:0000256" key="8">
    <source>
        <dbReference type="SAM" id="MobiDB-lite"/>
    </source>
</evidence>
<dbReference type="AlphaFoldDB" id="A0A5C8ZFT8"/>
<feature type="transmembrane region" description="Helical" evidence="9">
    <location>
        <begin position="231"/>
        <end position="250"/>
    </location>
</feature>